<dbReference type="PROSITE" id="PS00622">
    <property type="entry name" value="HTH_LUXR_1"/>
    <property type="match status" value="1"/>
</dbReference>
<dbReference type="SUPFAM" id="SSF52540">
    <property type="entry name" value="P-loop containing nucleoside triphosphate hydrolases"/>
    <property type="match status" value="1"/>
</dbReference>
<dbReference type="Proteomes" id="UP000820669">
    <property type="component" value="Unassembled WGS sequence"/>
</dbReference>
<evidence type="ECO:0000313" key="5">
    <source>
        <dbReference type="Proteomes" id="UP000820669"/>
    </source>
</evidence>
<dbReference type="Gene3D" id="1.25.40.10">
    <property type="entry name" value="Tetratricopeptide repeat domain"/>
    <property type="match status" value="1"/>
</dbReference>
<dbReference type="PANTHER" id="PTHR16305">
    <property type="entry name" value="TESTICULAR SOLUBLE ADENYLYL CYCLASE"/>
    <property type="match status" value="1"/>
</dbReference>
<keyword evidence="2" id="KW-0067">ATP-binding</keyword>
<dbReference type="InterPro" id="IPR027417">
    <property type="entry name" value="P-loop_NTPase"/>
</dbReference>
<proteinExistence type="predicted"/>
<dbReference type="InterPro" id="IPR041664">
    <property type="entry name" value="AAA_16"/>
</dbReference>
<comment type="caution">
    <text evidence="4">The sequence shown here is derived from an EMBL/GenBank/DDBJ whole genome shotgun (WGS) entry which is preliminary data.</text>
</comment>
<dbReference type="PANTHER" id="PTHR16305:SF35">
    <property type="entry name" value="TRANSCRIPTIONAL ACTIVATOR DOMAIN"/>
    <property type="match status" value="1"/>
</dbReference>
<keyword evidence="5" id="KW-1185">Reference proteome</keyword>
<dbReference type="InterPro" id="IPR016032">
    <property type="entry name" value="Sig_transdc_resp-reg_C-effctor"/>
</dbReference>
<evidence type="ECO:0000256" key="1">
    <source>
        <dbReference type="ARBA" id="ARBA00022741"/>
    </source>
</evidence>
<keyword evidence="1" id="KW-0547">Nucleotide-binding</keyword>
<feature type="domain" description="HTH luxR-type" evidence="3">
    <location>
        <begin position="843"/>
        <end position="908"/>
    </location>
</feature>
<gene>
    <name evidence="4" type="ORF">HF526_23240</name>
</gene>
<dbReference type="PROSITE" id="PS50043">
    <property type="entry name" value="HTH_LUXR_2"/>
    <property type="match status" value="1"/>
</dbReference>
<organism evidence="4 5">
    <name type="scientific">Pseudonocardia acidicola</name>
    <dbReference type="NCBI Taxonomy" id="2724939"/>
    <lineage>
        <taxon>Bacteria</taxon>
        <taxon>Bacillati</taxon>
        <taxon>Actinomycetota</taxon>
        <taxon>Actinomycetes</taxon>
        <taxon>Pseudonocardiales</taxon>
        <taxon>Pseudonocardiaceae</taxon>
        <taxon>Pseudonocardia</taxon>
    </lineage>
</organism>
<dbReference type="InterPro" id="IPR000792">
    <property type="entry name" value="Tscrpt_reg_LuxR_C"/>
</dbReference>
<protein>
    <submittedName>
        <fullName evidence="4">AAA family ATPase</fullName>
    </submittedName>
</protein>
<dbReference type="PRINTS" id="PR00038">
    <property type="entry name" value="HTHLUXR"/>
</dbReference>
<sequence length="911" mass="94450">MTAGWSTGLRAAVSSSPSITGRDAELARLTALLHGARTAGGVLRVEGERGIGKTCLLDAVVATAREQGFNVLMARPTRAERGLPHAVLGDLLSDVHDLAFLPEPQRHALELVLLRRAGEAGPGVREAGIALIGVLAHLAAGAPVLVAIDDAQYTDDATAAVLAFAARRLPPAGAVLVLTVAEGARPVLDTAAVLALGPLPDATIHRIAWEGHGRTLPPADLRRAVEVAGGNPGLALAVAGALDGGTAEPRTVLPAGVADEMAERIRALPVAGIEVLVAAGLSFPPSATELQAAGLLAAAEPPEHAGLLRIDRDRVTLDRPLVGAVAREVLPGSRLRDLHRRLADVTAGAARVWHLGHAERAPDARVAAELARAAEGAEAGRASGLLALAVELTPPGDEDRWARLLAAARAAARAGDLPAAAGYAATVRDRGVSASSTARAHLVLAEVDLDRRHPARAAQHCAAALAATDEPDVQVTAQVLLARARPDDPPAAADHARHALKLADQYHGLSAHLRAEAVKAVVATESLAYGERDEQLLARADALEADAPVPPADSAAALRAVLLARDDDTAAAHSILTGLLRRAVDTTSRCFAHLQLAQACLWLGEWDAAERHAEQGVDAAHAIGRERDVVEARFVRGLVAAYRGRSRIAEAAAEELGCGAGPYSSDWAACRGAGLRAVLAMAGGDARGADTWFTRCAERATAADLHEPFLRRWQADHAEALVALGDLDGAAGVLDALEQRSALLGRTSGLAACRRGRALVFAAGGDVGSATAAADAAVAGLDRAGLPYDRARALLAAGQVRRRFKEKAGARDHLDEAVRIFDDLGAEALAVRARRELGRVGVRSAGPAELTETEARVAQLAAAGNTTRQIADQLFVSPKTVEANLTRIYRKLGVANRVELSRRLSGEGGGA</sequence>
<dbReference type="CDD" id="cd06170">
    <property type="entry name" value="LuxR_C_like"/>
    <property type="match status" value="1"/>
</dbReference>
<dbReference type="Gene3D" id="1.10.10.10">
    <property type="entry name" value="Winged helix-like DNA-binding domain superfamily/Winged helix DNA-binding domain"/>
    <property type="match status" value="1"/>
</dbReference>
<dbReference type="Gene3D" id="3.40.50.300">
    <property type="entry name" value="P-loop containing nucleotide triphosphate hydrolases"/>
    <property type="match status" value="1"/>
</dbReference>
<reference evidence="4 5" key="1">
    <citation type="submission" date="2020-04" db="EMBL/GenBank/DDBJ databases">
        <authorList>
            <person name="Klaysubun C."/>
            <person name="Duangmal K."/>
            <person name="Lipun K."/>
        </authorList>
    </citation>
    <scope>NUCLEOTIDE SEQUENCE [LARGE SCALE GENOMIC DNA]</scope>
    <source>
        <strain evidence="4 5">K10HN5</strain>
    </source>
</reference>
<dbReference type="RefSeq" id="WP_169383677.1">
    <property type="nucleotide sequence ID" value="NZ_JAAXLA010000050.1"/>
</dbReference>
<dbReference type="SUPFAM" id="SSF48452">
    <property type="entry name" value="TPR-like"/>
    <property type="match status" value="2"/>
</dbReference>
<evidence type="ECO:0000313" key="4">
    <source>
        <dbReference type="EMBL" id="NMI00201.1"/>
    </source>
</evidence>
<name>A0ABX1SGK8_9PSEU</name>
<dbReference type="Pfam" id="PF13191">
    <property type="entry name" value="AAA_16"/>
    <property type="match status" value="1"/>
</dbReference>
<dbReference type="EMBL" id="JAAXLA010000050">
    <property type="protein sequence ID" value="NMI00201.1"/>
    <property type="molecule type" value="Genomic_DNA"/>
</dbReference>
<dbReference type="SMART" id="SM00421">
    <property type="entry name" value="HTH_LUXR"/>
    <property type="match status" value="1"/>
</dbReference>
<dbReference type="SUPFAM" id="SSF46894">
    <property type="entry name" value="C-terminal effector domain of the bipartite response regulators"/>
    <property type="match status" value="1"/>
</dbReference>
<feature type="non-terminal residue" evidence="4">
    <location>
        <position position="911"/>
    </location>
</feature>
<dbReference type="InterPro" id="IPR011990">
    <property type="entry name" value="TPR-like_helical_dom_sf"/>
</dbReference>
<dbReference type="Pfam" id="PF00196">
    <property type="entry name" value="GerE"/>
    <property type="match status" value="1"/>
</dbReference>
<evidence type="ECO:0000259" key="3">
    <source>
        <dbReference type="PROSITE" id="PS50043"/>
    </source>
</evidence>
<accession>A0ABX1SGK8</accession>
<evidence type="ECO:0000256" key="2">
    <source>
        <dbReference type="ARBA" id="ARBA00022840"/>
    </source>
</evidence>
<dbReference type="InterPro" id="IPR036388">
    <property type="entry name" value="WH-like_DNA-bd_sf"/>
</dbReference>